<comment type="caution">
    <text evidence="1">The sequence shown here is derived from an EMBL/GenBank/DDBJ whole genome shotgun (WGS) entry which is preliminary data.</text>
</comment>
<reference evidence="1 2" key="1">
    <citation type="journal article" date="2019" name="Sci. Rep.">
        <title>Orb-weaving spider Araneus ventricosus genome elucidates the spidroin gene catalogue.</title>
        <authorList>
            <person name="Kono N."/>
            <person name="Nakamura H."/>
            <person name="Ohtoshi R."/>
            <person name="Moran D.A.P."/>
            <person name="Shinohara A."/>
            <person name="Yoshida Y."/>
            <person name="Fujiwara M."/>
            <person name="Mori M."/>
            <person name="Tomita M."/>
            <person name="Arakawa K."/>
        </authorList>
    </citation>
    <scope>NUCLEOTIDE SEQUENCE [LARGE SCALE GENOMIC DNA]</scope>
</reference>
<dbReference type="Proteomes" id="UP000499080">
    <property type="component" value="Unassembled WGS sequence"/>
</dbReference>
<evidence type="ECO:0000313" key="2">
    <source>
        <dbReference type="Proteomes" id="UP000499080"/>
    </source>
</evidence>
<protein>
    <submittedName>
        <fullName evidence="1">Uncharacterized protein</fullName>
    </submittedName>
</protein>
<accession>A0A4Y2D4J7</accession>
<sequence>MNAMFVLFTRIAFERIPSVHLCPFLTRPTEKILPLTVCFSRSCEYSSNTFVNVPVLSGERMSDYKKPLQNSSRHSGEHLPHPAIVFLASQPSPQTIALSPKEKSRLSSIISPKEQHQDQMASTISSSSKFSRNYTSATWNF</sequence>
<organism evidence="1 2">
    <name type="scientific">Araneus ventricosus</name>
    <name type="common">Orbweaver spider</name>
    <name type="synonym">Epeira ventricosa</name>
    <dbReference type="NCBI Taxonomy" id="182803"/>
    <lineage>
        <taxon>Eukaryota</taxon>
        <taxon>Metazoa</taxon>
        <taxon>Ecdysozoa</taxon>
        <taxon>Arthropoda</taxon>
        <taxon>Chelicerata</taxon>
        <taxon>Arachnida</taxon>
        <taxon>Araneae</taxon>
        <taxon>Araneomorphae</taxon>
        <taxon>Entelegynae</taxon>
        <taxon>Araneoidea</taxon>
        <taxon>Araneidae</taxon>
        <taxon>Araneus</taxon>
    </lineage>
</organism>
<evidence type="ECO:0000313" key="1">
    <source>
        <dbReference type="EMBL" id="GBM10475.1"/>
    </source>
</evidence>
<dbReference type="AlphaFoldDB" id="A0A4Y2D4J7"/>
<dbReference type="EMBL" id="BGPR01088244">
    <property type="protein sequence ID" value="GBM10475.1"/>
    <property type="molecule type" value="Genomic_DNA"/>
</dbReference>
<name>A0A4Y2D4J7_ARAVE</name>
<gene>
    <name evidence="1" type="ORF">AVEN_78378_1</name>
</gene>
<proteinExistence type="predicted"/>
<keyword evidence="2" id="KW-1185">Reference proteome</keyword>